<name>A6I671_RAT</name>
<evidence type="ECO:0000313" key="2">
    <source>
        <dbReference type="Proteomes" id="UP000234681"/>
    </source>
</evidence>
<feature type="non-terminal residue" evidence="1">
    <location>
        <position position="36"/>
    </location>
</feature>
<sequence length="36" mass="4034">MKTPTAKLWMELGDSYGRIGRRIAGPVWGRNSSGRQ</sequence>
<accession>A6I671</accession>
<proteinExistence type="predicted"/>
<gene>
    <name evidence="1" type="ORF">rCG_40146</name>
</gene>
<reference evidence="1 2" key="1">
    <citation type="submission" date="2005-09" db="EMBL/GenBank/DDBJ databases">
        <authorList>
            <person name="Mural R.J."/>
            <person name="Li P.W."/>
            <person name="Adams M.D."/>
            <person name="Amanatides P.G."/>
            <person name="Baden-Tillson H."/>
            <person name="Barnstead M."/>
            <person name="Chin S.H."/>
            <person name="Dew I."/>
            <person name="Evans C.A."/>
            <person name="Ferriera S."/>
            <person name="Flanigan M."/>
            <person name="Fosler C."/>
            <person name="Glodek A."/>
            <person name="Gu Z."/>
            <person name="Holt R.A."/>
            <person name="Jennings D."/>
            <person name="Kraft C.L."/>
            <person name="Lu F."/>
            <person name="Nguyen T."/>
            <person name="Nusskern D.R."/>
            <person name="Pfannkoch C.M."/>
            <person name="Sitter C."/>
            <person name="Sutton G.G."/>
            <person name="Venter J.C."/>
            <person name="Wang Z."/>
            <person name="Woodage T."/>
            <person name="Zheng X.H."/>
            <person name="Zhong F."/>
        </authorList>
    </citation>
    <scope>NUCLEOTIDE SEQUENCE [LARGE SCALE GENOMIC DNA]</scope>
    <source>
        <strain>BN</strain>
        <strain evidence="2">Sprague-Dawley</strain>
    </source>
</reference>
<evidence type="ECO:0000313" key="1">
    <source>
        <dbReference type="EMBL" id="EDM18509.1"/>
    </source>
</evidence>
<dbReference type="Proteomes" id="UP000234681">
    <property type="component" value="Chromosome 1"/>
</dbReference>
<protein>
    <submittedName>
        <fullName evidence="1">RCG40146</fullName>
    </submittedName>
</protein>
<dbReference type="AlphaFoldDB" id="A6I671"/>
<organism evidence="1 2">
    <name type="scientific">Rattus norvegicus</name>
    <name type="common">Rat</name>
    <dbReference type="NCBI Taxonomy" id="10116"/>
    <lineage>
        <taxon>Eukaryota</taxon>
        <taxon>Metazoa</taxon>
        <taxon>Chordata</taxon>
        <taxon>Craniata</taxon>
        <taxon>Vertebrata</taxon>
        <taxon>Euteleostomi</taxon>
        <taxon>Mammalia</taxon>
        <taxon>Eutheria</taxon>
        <taxon>Euarchontoglires</taxon>
        <taxon>Glires</taxon>
        <taxon>Rodentia</taxon>
        <taxon>Myomorpha</taxon>
        <taxon>Muroidea</taxon>
        <taxon>Muridae</taxon>
        <taxon>Murinae</taxon>
        <taxon>Rattus</taxon>
    </lineage>
</organism>
<dbReference type="EMBL" id="CH473956">
    <property type="protein sequence ID" value="EDM18509.1"/>
    <property type="molecule type" value="Genomic_DNA"/>
</dbReference>